<dbReference type="InterPro" id="IPR050951">
    <property type="entry name" value="Retrovirus_Pol_polyprotein"/>
</dbReference>
<dbReference type="PROSITE" id="PS50994">
    <property type="entry name" value="INTEGRASE"/>
    <property type="match status" value="1"/>
</dbReference>
<dbReference type="OrthoDB" id="9043430at2759"/>
<feature type="domain" description="Integrase catalytic" evidence="1">
    <location>
        <begin position="30"/>
        <end position="161"/>
    </location>
</feature>
<gene>
    <name evidence="2" type="ORF">M153_1520009119</name>
</gene>
<sequence>MNNLWLRDSCYKICTNCEICEKLKRKRKCLGFRPRFEKNNNLQKFSVDICGPFIIEPDCGVHKRVYIITMINSHSKFVKVDVLNDLSATETVKVLKKMFLKMSVPLQLFSDNRVQIRSAVFRDLMQKMGIAYSFSRIYNPRANSKSNELIKQSMSWCGFSL</sequence>
<dbReference type="Proteomes" id="UP000051530">
    <property type="component" value="Unassembled WGS sequence"/>
</dbReference>
<dbReference type="AlphaFoldDB" id="A0A0R0M3R2"/>
<evidence type="ECO:0000259" key="1">
    <source>
        <dbReference type="PROSITE" id="PS50994"/>
    </source>
</evidence>
<dbReference type="GO" id="GO:0015074">
    <property type="term" value="P:DNA integration"/>
    <property type="evidence" value="ECO:0007669"/>
    <property type="project" value="InterPro"/>
</dbReference>
<dbReference type="PANTHER" id="PTHR37984">
    <property type="entry name" value="PROTEIN CBG26694"/>
    <property type="match status" value="1"/>
</dbReference>
<evidence type="ECO:0000313" key="2">
    <source>
        <dbReference type="EMBL" id="KRH94757.1"/>
    </source>
</evidence>
<protein>
    <submittedName>
        <fullName evidence="2">Transposable element</fullName>
    </submittedName>
</protein>
<dbReference type="InterPro" id="IPR012337">
    <property type="entry name" value="RNaseH-like_sf"/>
</dbReference>
<dbReference type="GO" id="GO:0005634">
    <property type="term" value="C:nucleus"/>
    <property type="evidence" value="ECO:0007669"/>
    <property type="project" value="UniProtKB-ARBA"/>
</dbReference>
<organism evidence="2 3">
    <name type="scientific">Pseudoloma neurophilia</name>
    <dbReference type="NCBI Taxonomy" id="146866"/>
    <lineage>
        <taxon>Eukaryota</taxon>
        <taxon>Fungi</taxon>
        <taxon>Fungi incertae sedis</taxon>
        <taxon>Microsporidia</taxon>
        <taxon>Pseudoloma</taxon>
    </lineage>
</organism>
<dbReference type="InterPro" id="IPR001584">
    <property type="entry name" value="Integrase_cat-core"/>
</dbReference>
<dbReference type="VEuPathDB" id="MicrosporidiaDB:M153_1520009119"/>
<dbReference type="PANTHER" id="PTHR37984:SF5">
    <property type="entry name" value="PROTEIN NYNRIN-LIKE"/>
    <property type="match status" value="1"/>
</dbReference>
<evidence type="ECO:0000313" key="3">
    <source>
        <dbReference type="Proteomes" id="UP000051530"/>
    </source>
</evidence>
<name>A0A0R0M3R2_9MICR</name>
<dbReference type="GO" id="GO:0003676">
    <property type="term" value="F:nucleic acid binding"/>
    <property type="evidence" value="ECO:0007669"/>
    <property type="project" value="InterPro"/>
</dbReference>
<reference evidence="2 3" key="1">
    <citation type="submission" date="2015-07" db="EMBL/GenBank/DDBJ databases">
        <title>The genome of Pseudoloma neurophilia, a relevant intracellular parasite of the zebrafish.</title>
        <authorList>
            <person name="Ndikumana S."/>
            <person name="Pelin A."/>
            <person name="Sanders J."/>
            <person name="Corradi N."/>
        </authorList>
    </citation>
    <scope>NUCLEOTIDE SEQUENCE [LARGE SCALE GENOMIC DNA]</scope>
    <source>
        <strain evidence="2 3">MK1</strain>
    </source>
</reference>
<comment type="caution">
    <text evidence="2">The sequence shown here is derived from an EMBL/GenBank/DDBJ whole genome shotgun (WGS) entry which is preliminary data.</text>
</comment>
<dbReference type="EMBL" id="LGUB01000034">
    <property type="protein sequence ID" value="KRH94757.1"/>
    <property type="molecule type" value="Genomic_DNA"/>
</dbReference>
<dbReference type="Gene3D" id="3.30.420.10">
    <property type="entry name" value="Ribonuclease H-like superfamily/Ribonuclease H"/>
    <property type="match status" value="1"/>
</dbReference>
<proteinExistence type="predicted"/>
<accession>A0A0R0M3R2</accession>
<keyword evidence="3" id="KW-1185">Reference proteome</keyword>
<dbReference type="InterPro" id="IPR036397">
    <property type="entry name" value="RNaseH_sf"/>
</dbReference>
<dbReference type="SUPFAM" id="SSF53098">
    <property type="entry name" value="Ribonuclease H-like"/>
    <property type="match status" value="1"/>
</dbReference>
<dbReference type="Pfam" id="PF00665">
    <property type="entry name" value="rve"/>
    <property type="match status" value="1"/>
</dbReference>